<dbReference type="AlphaFoldDB" id="A0ABD0R5P9"/>
<reference evidence="2 3" key="1">
    <citation type="submission" date="2024-05" db="EMBL/GenBank/DDBJ databases">
        <title>Genome sequencing and assembly of Indian major carp, Cirrhinus mrigala (Hamilton, 1822).</title>
        <authorList>
            <person name="Mohindra V."/>
            <person name="Chowdhury L.M."/>
            <person name="Lal K."/>
            <person name="Jena J.K."/>
        </authorList>
    </citation>
    <scope>NUCLEOTIDE SEQUENCE [LARGE SCALE GENOMIC DNA]</scope>
    <source>
        <strain evidence="2">CM1030</strain>
        <tissue evidence="2">Blood</tissue>
    </source>
</reference>
<comment type="caution">
    <text evidence="2">The sequence shown here is derived from an EMBL/GenBank/DDBJ whole genome shotgun (WGS) entry which is preliminary data.</text>
</comment>
<dbReference type="PANTHER" id="PTHR45728:SF1">
    <property type="entry name" value="ACETYL-COA CARBOXYLASE 2"/>
    <property type="match status" value="1"/>
</dbReference>
<dbReference type="PROSITE" id="PS50989">
    <property type="entry name" value="COA_CT_CTER"/>
    <property type="match status" value="1"/>
</dbReference>
<evidence type="ECO:0000259" key="1">
    <source>
        <dbReference type="PROSITE" id="PS50989"/>
    </source>
</evidence>
<organism evidence="2 3">
    <name type="scientific">Cirrhinus mrigala</name>
    <name type="common">Mrigala</name>
    <dbReference type="NCBI Taxonomy" id="683832"/>
    <lineage>
        <taxon>Eukaryota</taxon>
        <taxon>Metazoa</taxon>
        <taxon>Chordata</taxon>
        <taxon>Craniata</taxon>
        <taxon>Vertebrata</taxon>
        <taxon>Euteleostomi</taxon>
        <taxon>Actinopterygii</taxon>
        <taxon>Neopterygii</taxon>
        <taxon>Teleostei</taxon>
        <taxon>Ostariophysi</taxon>
        <taxon>Cypriniformes</taxon>
        <taxon>Cyprinidae</taxon>
        <taxon>Labeoninae</taxon>
        <taxon>Labeonini</taxon>
        <taxon>Cirrhinus</taxon>
    </lineage>
</organism>
<evidence type="ECO:0000313" key="2">
    <source>
        <dbReference type="EMBL" id="KAL0193826.1"/>
    </source>
</evidence>
<gene>
    <name evidence="2" type="ORF">M9458_012122</name>
</gene>
<feature type="domain" description="CoA carboxyltransferase C-terminal" evidence="1">
    <location>
        <begin position="1"/>
        <end position="210"/>
    </location>
</feature>
<feature type="non-terminal residue" evidence="2">
    <location>
        <position position="236"/>
    </location>
</feature>
<name>A0ABD0R5P9_CIRMR</name>
<dbReference type="InterPro" id="IPR029045">
    <property type="entry name" value="ClpP/crotonase-like_dom_sf"/>
</dbReference>
<dbReference type="InterPro" id="IPR011763">
    <property type="entry name" value="COA_CT_C"/>
</dbReference>
<dbReference type="InterPro" id="IPR049076">
    <property type="entry name" value="ACCA"/>
</dbReference>
<keyword evidence="3" id="KW-1185">Reference proteome</keyword>
<sequence length="236" mass="27545">MYDQVLKFGSYIVDALREFSQPVLVYIPPHAELRGGSWVVIDPTINLQHMELYADRESRGGVLEPEGTVEIKFRKKDLVKTMQRTDAVYSRLAEQLGTAINLSWTQIFSLAQEMFTCDTRFFVVFHIGNMELQSQERKDLEAKLKSREEFLLPIYHQVAVQFVDLHDTPGRMQEKGVITDILDWKNARSFFYWRLRRLLLEEAVKGEIMQANQDLSNGHIQSMLRRWFVETEGAVK</sequence>
<accession>A0ABD0R5P9</accession>
<proteinExistence type="predicted"/>
<evidence type="ECO:0000313" key="3">
    <source>
        <dbReference type="Proteomes" id="UP001529510"/>
    </source>
</evidence>
<dbReference type="Pfam" id="PF01039">
    <property type="entry name" value="Carboxyl_trans"/>
    <property type="match status" value="1"/>
</dbReference>
<dbReference type="InterPro" id="IPR034733">
    <property type="entry name" value="AcCoA_carboxyl_beta"/>
</dbReference>
<dbReference type="Proteomes" id="UP001529510">
    <property type="component" value="Unassembled WGS sequence"/>
</dbReference>
<dbReference type="Gene3D" id="3.90.226.10">
    <property type="entry name" value="2-enoyl-CoA Hydratase, Chain A, domain 1"/>
    <property type="match status" value="1"/>
</dbReference>
<protein>
    <recommendedName>
        <fullName evidence="1">CoA carboxyltransferase C-terminal domain-containing protein</fullName>
    </recommendedName>
</protein>
<dbReference type="SUPFAM" id="SSF52096">
    <property type="entry name" value="ClpP/crotonase"/>
    <property type="match status" value="1"/>
</dbReference>
<dbReference type="EMBL" id="JAMKFB020000005">
    <property type="protein sequence ID" value="KAL0193826.1"/>
    <property type="molecule type" value="Genomic_DNA"/>
</dbReference>
<dbReference type="PANTHER" id="PTHR45728">
    <property type="entry name" value="ACETYL-COA CARBOXYLASE, ISOFORM A"/>
    <property type="match status" value="1"/>
</dbReference>